<dbReference type="PANTHER" id="PTHR42978">
    <property type="entry name" value="QUORUM-QUENCHING LACTONASE YTNP-RELATED-RELATED"/>
    <property type="match status" value="1"/>
</dbReference>
<evidence type="ECO:0000313" key="8">
    <source>
        <dbReference type="Proteomes" id="UP000094569"/>
    </source>
</evidence>
<keyword evidence="3" id="KW-0479">Metal-binding</keyword>
<comment type="similarity">
    <text evidence="2">Belongs to the metallo-beta-lactamase superfamily.</text>
</comment>
<dbReference type="SUPFAM" id="SSF56281">
    <property type="entry name" value="Metallo-hydrolase/oxidoreductase"/>
    <property type="match status" value="1"/>
</dbReference>
<dbReference type="Proteomes" id="UP000094569">
    <property type="component" value="Unassembled WGS sequence"/>
</dbReference>
<dbReference type="OrthoDB" id="10250730at2759"/>
<sequence length="245" mass="27536">MDKQNTVTVHALAAGSLTLPERFFIDPVDNDSKSRKTVPSLSFLIQHKCQSSGKLTRLVFDLGIRRDPDLYMDRIRQHLATRQPLSGFPDVTYSFSLGNLTSRDIDYVILSHVHWDHIGMPWDFPGSRFIVGNGSLDLLSGNSTMSNGSHSNFESGLLPHERTIEPRAPGKNDPSRTTTVRDHGLQERTWESLDELPYTIDVFSVGVCLLSMHPVIFRDTLIYYAVSTRTDMSTLPAMHVMTSES</sequence>
<dbReference type="PANTHER" id="PTHR42978:SF2">
    <property type="entry name" value="102 KBASES UNSTABLE REGION: FROM 1 TO 119443"/>
    <property type="match status" value="1"/>
</dbReference>
<comment type="caution">
    <text evidence="7">The sequence shown here is derived from an EMBL/GenBank/DDBJ whole genome shotgun (WGS) entry which is preliminary data.</text>
</comment>
<dbReference type="Pfam" id="PF00753">
    <property type="entry name" value="Lactamase_B"/>
    <property type="match status" value="1"/>
</dbReference>
<evidence type="ECO:0000256" key="5">
    <source>
        <dbReference type="ARBA" id="ARBA00022833"/>
    </source>
</evidence>
<evidence type="ECO:0000256" key="3">
    <source>
        <dbReference type="ARBA" id="ARBA00022723"/>
    </source>
</evidence>
<dbReference type="AlphaFoldDB" id="A0A1E3BLV5"/>
<dbReference type="InterPro" id="IPR036866">
    <property type="entry name" value="RibonucZ/Hydroxyglut_hydro"/>
</dbReference>
<dbReference type="InterPro" id="IPR051013">
    <property type="entry name" value="MBL_superfamily_lactonases"/>
</dbReference>
<keyword evidence="8" id="KW-1185">Reference proteome</keyword>
<dbReference type="EMBL" id="JXNT01000002">
    <property type="protein sequence ID" value="ODM21888.1"/>
    <property type="molecule type" value="Genomic_DNA"/>
</dbReference>
<accession>A0A1E3BLV5</accession>
<evidence type="ECO:0000313" key="7">
    <source>
        <dbReference type="EMBL" id="ODM21888.1"/>
    </source>
</evidence>
<dbReference type="VEuPathDB" id="FungiDB:SI65_02732"/>
<name>A0A1E3BLV5_ASPCR</name>
<gene>
    <name evidence="7" type="ORF">SI65_02732</name>
</gene>
<reference evidence="7 8" key="1">
    <citation type="journal article" date="2016" name="BMC Genomics">
        <title>Comparative genomic and transcriptomic analyses of the Fuzhuan brick tea-fermentation fungus Aspergillus cristatus.</title>
        <authorList>
            <person name="Ge Y."/>
            <person name="Wang Y."/>
            <person name="Liu Y."/>
            <person name="Tan Y."/>
            <person name="Ren X."/>
            <person name="Zhang X."/>
            <person name="Hyde K.D."/>
            <person name="Liu Y."/>
            <person name="Liu Z."/>
        </authorList>
    </citation>
    <scope>NUCLEOTIDE SEQUENCE [LARGE SCALE GENOMIC DNA]</scope>
    <source>
        <strain evidence="7 8">GZAAS20.1005</strain>
    </source>
</reference>
<dbReference type="GO" id="GO:0046872">
    <property type="term" value="F:metal ion binding"/>
    <property type="evidence" value="ECO:0007669"/>
    <property type="project" value="UniProtKB-KW"/>
</dbReference>
<dbReference type="STRING" id="573508.A0A1E3BLV5"/>
<keyword evidence="5" id="KW-0862">Zinc</keyword>
<protein>
    <recommendedName>
        <fullName evidence="6">Metallo-beta-lactamase domain-containing protein</fullName>
    </recommendedName>
</protein>
<dbReference type="GO" id="GO:0016787">
    <property type="term" value="F:hydrolase activity"/>
    <property type="evidence" value="ECO:0007669"/>
    <property type="project" value="UniProtKB-KW"/>
</dbReference>
<comment type="cofactor">
    <cofactor evidence="1">
        <name>Zn(2+)</name>
        <dbReference type="ChEBI" id="CHEBI:29105"/>
    </cofactor>
</comment>
<dbReference type="InterPro" id="IPR001279">
    <property type="entry name" value="Metallo-B-lactamas"/>
</dbReference>
<evidence type="ECO:0000256" key="2">
    <source>
        <dbReference type="ARBA" id="ARBA00007749"/>
    </source>
</evidence>
<evidence type="ECO:0000259" key="6">
    <source>
        <dbReference type="Pfam" id="PF00753"/>
    </source>
</evidence>
<keyword evidence="4" id="KW-0378">Hydrolase</keyword>
<evidence type="ECO:0000256" key="4">
    <source>
        <dbReference type="ARBA" id="ARBA00022801"/>
    </source>
</evidence>
<feature type="domain" description="Metallo-beta-lactamase" evidence="6">
    <location>
        <begin position="100"/>
        <end position="119"/>
    </location>
</feature>
<proteinExistence type="inferred from homology"/>
<organism evidence="7 8">
    <name type="scientific">Aspergillus cristatus</name>
    <name type="common">Chinese Fuzhuan brick tea-fermentation fungus</name>
    <name type="synonym">Eurotium cristatum</name>
    <dbReference type="NCBI Taxonomy" id="573508"/>
    <lineage>
        <taxon>Eukaryota</taxon>
        <taxon>Fungi</taxon>
        <taxon>Dikarya</taxon>
        <taxon>Ascomycota</taxon>
        <taxon>Pezizomycotina</taxon>
        <taxon>Eurotiomycetes</taxon>
        <taxon>Eurotiomycetidae</taxon>
        <taxon>Eurotiales</taxon>
        <taxon>Aspergillaceae</taxon>
        <taxon>Aspergillus</taxon>
        <taxon>Aspergillus subgen. Aspergillus</taxon>
    </lineage>
</organism>
<evidence type="ECO:0000256" key="1">
    <source>
        <dbReference type="ARBA" id="ARBA00001947"/>
    </source>
</evidence>
<dbReference type="Gene3D" id="3.60.15.10">
    <property type="entry name" value="Ribonuclease Z/Hydroxyacylglutathione hydrolase-like"/>
    <property type="match status" value="1"/>
</dbReference>